<feature type="region of interest" description="Disordered" evidence="1">
    <location>
        <begin position="198"/>
        <end position="250"/>
    </location>
</feature>
<gene>
    <name evidence="3" type="ORF">RF11_14532</name>
</gene>
<dbReference type="OrthoDB" id="6773745at2759"/>
<reference evidence="3 4" key="1">
    <citation type="journal article" date="2014" name="Genome Biol. Evol.">
        <title>The genome of the myxosporean Thelohanellus kitauei shows adaptations to nutrient acquisition within its fish host.</title>
        <authorList>
            <person name="Yang Y."/>
            <person name="Xiong J."/>
            <person name="Zhou Z."/>
            <person name="Huo F."/>
            <person name="Miao W."/>
            <person name="Ran C."/>
            <person name="Liu Y."/>
            <person name="Zhang J."/>
            <person name="Feng J."/>
            <person name="Wang M."/>
            <person name="Wang M."/>
            <person name="Wang L."/>
            <person name="Yao B."/>
        </authorList>
    </citation>
    <scope>NUCLEOTIDE SEQUENCE [LARGE SCALE GENOMIC DNA]</scope>
    <source>
        <strain evidence="3">Wuqing</strain>
    </source>
</reference>
<dbReference type="InterPro" id="IPR036397">
    <property type="entry name" value="RNaseH_sf"/>
</dbReference>
<dbReference type="InterPro" id="IPR001584">
    <property type="entry name" value="Integrase_cat-core"/>
</dbReference>
<evidence type="ECO:0000313" key="3">
    <source>
        <dbReference type="EMBL" id="KII73929.1"/>
    </source>
</evidence>
<dbReference type="AlphaFoldDB" id="A0A0C2J7Z0"/>
<dbReference type="Gene3D" id="3.30.420.10">
    <property type="entry name" value="Ribonuclease H-like superfamily/Ribonuclease H"/>
    <property type="match status" value="2"/>
</dbReference>
<evidence type="ECO:0000259" key="2">
    <source>
        <dbReference type="PROSITE" id="PS50994"/>
    </source>
</evidence>
<dbReference type="PROSITE" id="PS50994">
    <property type="entry name" value="INTEGRASE"/>
    <property type="match status" value="1"/>
</dbReference>
<dbReference type="SUPFAM" id="SSF53098">
    <property type="entry name" value="Ribonuclease H-like"/>
    <property type="match status" value="1"/>
</dbReference>
<protein>
    <recommendedName>
        <fullName evidence="2">Integrase catalytic domain-containing protein</fullName>
    </recommendedName>
</protein>
<dbReference type="GO" id="GO:0003676">
    <property type="term" value="F:nucleic acid binding"/>
    <property type="evidence" value="ECO:0007669"/>
    <property type="project" value="InterPro"/>
</dbReference>
<organism evidence="3 4">
    <name type="scientific">Thelohanellus kitauei</name>
    <name type="common">Myxosporean</name>
    <dbReference type="NCBI Taxonomy" id="669202"/>
    <lineage>
        <taxon>Eukaryota</taxon>
        <taxon>Metazoa</taxon>
        <taxon>Cnidaria</taxon>
        <taxon>Myxozoa</taxon>
        <taxon>Myxosporea</taxon>
        <taxon>Bivalvulida</taxon>
        <taxon>Platysporina</taxon>
        <taxon>Myxobolidae</taxon>
        <taxon>Thelohanellus</taxon>
    </lineage>
</organism>
<dbReference type="EMBL" id="JWZT01000606">
    <property type="protein sequence ID" value="KII73929.1"/>
    <property type="molecule type" value="Genomic_DNA"/>
</dbReference>
<dbReference type="PANTHER" id="PTHR37984">
    <property type="entry name" value="PROTEIN CBG26694"/>
    <property type="match status" value="1"/>
</dbReference>
<dbReference type="GO" id="GO:0015074">
    <property type="term" value="P:DNA integration"/>
    <property type="evidence" value="ECO:0007669"/>
    <property type="project" value="InterPro"/>
</dbReference>
<sequence>MDITGPFPLSKAGNRYILVIQDYFSKLVVTIPLENITANTITKAFLDQFAFKFGMPISVHIDMGMQFQSSLFKEVLNKLERFNRTLINSLSKCSNMEEEWDLYLQSVIFSYNISINETTGASNTAQICQAKQYNKRNSNIQCKTGNYVYLFVPIDGSKCTNKLSKLWRGPYQIFGLKPPLILIERDFTIQWAQANRTKKDESEIHENIDEKPPLCSSDSEDESIGDGNSVYPSEPGRYNLRPRENIKKNQ</sequence>
<dbReference type="InterPro" id="IPR012337">
    <property type="entry name" value="RNaseH-like_sf"/>
</dbReference>
<evidence type="ECO:0000313" key="4">
    <source>
        <dbReference type="Proteomes" id="UP000031668"/>
    </source>
</evidence>
<evidence type="ECO:0000256" key="1">
    <source>
        <dbReference type="SAM" id="MobiDB-lite"/>
    </source>
</evidence>
<proteinExistence type="predicted"/>
<comment type="caution">
    <text evidence="3">The sequence shown here is derived from an EMBL/GenBank/DDBJ whole genome shotgun (WGS) entry which is preliminary data.</text>
</comment>
<dbReference type="InterPro" id="IPR050951">
    <property type="entry name" value="Retrovirus_Pol_polyprotein"/>
</dbReference>
<dbReference type="Proteomes" id="UP000031668">
    <property type="component" value="Unassembled WGS sequence"/>
</dbReference>
<dbReference type="Pfam" id="PF00665">
    <property type="entry name" value="rve"/>
    <property type="match status" value="1"/>
</dbReference>
<dbReference type="PANTHER" id="PTHR37984:SF15">
    <property type="entry name" value="INTEGRASE CATALYTIC DOMAIN-CONTAINING PROTEIN"/>
    <property type="match status" value="1"/>
</dbReference>
<feature type="compositionally biased region" description="Basic and acidic residues" evidence="1">
    <location>
        <begin position="198"/>
        <end position="212"/>
    </location>
</feature>
<accession>A0A0C2J7Z0</accession>
<keyword evidence="4" id="KW-1185">Reference proteome</keyword>
<feature type="domain" description="Integrase catalytic" evidence="2">
    <location>
        <begin position="1"/>
        <end position="79"/>
    </location>
</feature>
<name>A0A0C2J7Z0_THEKT</name>
<feature type="compositionally biased region" description="Basic and acidic residues" evidence="1">
    <location>
        <begin position="241"/>
        <end position="250"/>
    </location>
</feature>